<dbReference type="Proteomes" id="UP000319578">
    <property type="component" value="Unassembled WGS sequence"/>
</dbReference>
<dbReference type="STRING" id="54915.ADS79_08300"/>
<dbReference type="NCBIfam" id="TIGR00191">
    <property type="entry name" value="thrB"/>
    <property type="match status" value="1"/>
</dbReference>
<dbReference type="Proteomes" id="UP000036834">
    <property type="component" value="Unassembled WGS sequence"/>
</dbReference>
<evidence type="ECO:0000313" key="14">
    <source>
        <dbReference type="Proteomes" id="UP000319578"/>
    </source>
</evidence>
<dbReference type="GO" id="GO:0005524">
    <property type="term" value="F:ATP binding"/>
    <property type="evidence" value="ECO:0007669"/>
    <property type="project" value="UniProtKB-UniRule"/>
</dbReference>
<dbReference type="GO" id="GO:0009088">
    <property type="term" value="P:threonine biosynthetic process"/>
    <property type="evidence" value="ECO:0007669"/>
    <property type="project" value="UniProtKB-UniRule"/>
</dbReference>
<reference evidence="13" key="1">
    <citation type="submission" date="2015-07" db="EMBL/GenBank/DDBJ databases">
        <title>Genome sequencing project for genomic taxonomy and phylogenomics of Bacillus-like bacteria.</title>
        <authorList>
            <person name="Liu B."/>
            <person name="Wang J."/>
            <person name="Zhu Y."/>
            <person name="Liu G."/>
            <person name="Chen Q."/>
            <person name="Chen Z."/>
            <person name="Lan J."/>
            <person name="Che J."/>
            <person name="Ge C."/>
            <person name="Shi H."/>
            <person name="Pan Z."/>
            <person name="Liu X."/>
        </authorList>
    </citation>
    <scope>NUCLEOTIDE SEQUENCE [LARGE SCALE GENOMIC DNA]</scope>
    <source>
        <strain evidence="13">DSM 9887</strain>
    </source>
</reference>
<comment type="subcellular location">
    <subcellularLocation>
        <location evidence="7">Cytoplasm</location>
    </subcellularLocation>
</comment>
<reference evidence="12" key="2">
    <citation type="submission" date="2015-07" db="EMBL/GenBank/DDBJ databases">
        <title>MeaNS - Measles Nucleotide Surveillance Program.</title>
        <authorList>
            <person name="Tran T."/>
            <person name="Druce J."/>
        </authorList>
    </citation>
    <scope>NUCLEOTIDE SEQUENCE</scope>
    <source>
        <strain evidence="12">DSM 9887</strain>
    </source>
</reference>
<reference evidence="11 14" key="3">
    <citation type="submission" date="2019-06" db="EMBL/GenBank/DDBJ databases">
        <title>Whole genome shotgun sequence of Brevibacillus reuszeri NBRC 15719.</title>
        <authorList>
            <person name="Hosoyama A."/>
            <person name="Uohara A."/>
            <person name="Ohji S."/>
            <person name="Ichikawa N."/>
        </authorList>
    </citation>
    <scope>NUCLEOTIDE SEQUENCE [LARGE SCALE GENOMIC DNA]</scope>
    <source>
        <strain evidence="11 14">NBRC 15719</strain>
    </source>
</reference>
<dbReference type="EMBL" id="LGIQ01000005">
    <property type="protein sequence ID" value="KNB73918.1"/>
    <property type="molecule type" value="Genomic_DNA"/>
</dbReference>
<keyword evidence="14" id="KW-1185">Reference proteome</keyword>
<feature type="domain" description="GHMP kinase N-terminal" evidence="9">
    <location>
        <begin position="60"/>
        <end position="142"/>
    </location>
</feature>
<keyword evidence="2 7" id="KW-0808">Transferase</keyword>
<dbReference type="HAMAP" id="MF_00384">
    <property type="entry name" value="Homoser_kinase"/>
    <property type="match status" value="1"/>
</dbReference>
<dbReference type="InterPro" id="IPR020568">
    <property type="entry name" value="Ribosomal_Su5_D2-typ_SF"/>
</dbReference>
<dbReference type="InterPro" id="IPR000870">
    <property type="entry name" value="Homoserine_kinase"/>
</dbReference>
<evidence type="ECO:0000256" key="5">
    <source>
        <dbReference type="ARBA" id="ARBA00022777"/>
    </source>
</evidence>
<dbReference type="OrthoDB" id="9769912at2"/>
<keyword evidence="1 7" id="KW-0028">Amino-acid biosynthesis</keyword>
<keyword evidence="4 7" id="KW-0547">Nucleotide-binding</keyword>
<evidence type="ECO:0000259" key="10">
    <source>
        <dbReference type="Pfam" id="PF08544"/>
    </source>
</evidence>
<protein>
    <recommendedName>
        <fullName evidence="7 8">Homoserine kinase</fullName>
        <shortName evidence="7">HK</shortName>
        <shortName evidence="7">HSK</shortName>
        <ecNumber evidence="7 8">2.7.1.39</ecNumber>
    </recommendedName>
</protein>
<gene>
    <name evidence="7 11" type="primary">thrB</name>
    <name evidence="12" type="ORF">ADS79_08300</name>
    <name evidence="11" type="ORF">BRE01_47090</name>
</gene>
<feature type="domain" description="GHMP kinase C-terminal" evidence="10">
    <location>
        <begin position="207"/>
        <end position="283"/>
    </location>
</feature>
<dbReference type="PRINTS" id="PR00958">
    <property type="entry name" value="HOMSERKINASE"/>
</dbReference>
<dbReference type="GO" id="GO:0004413">
    <property type="term" value="F:homoserine kinase activity"/>
    <property type="evidence" value="ECO:0007669"/>
    <property type="project" value="UniProtKB-UniRule"/>
</dbReference>
<evidence type="ECO:0000256" key="1">
    <source>
        <dbReference type="ARBA" id="ARBA00022605"/>
    </source>
</evidence>
<comment type="catalytic activity">
    <reaction evidence="7">
        <text>L-homoserine + ATP = O-phospho-L-homoserine + ADP + H(+)</text>
        <dbReference type="Rhea" id="RHEA:13985"/>
        <dbReference type="ChEBI" id="CHEBI:15378"/>
        <dbReference type="ChEBI" id="CHEBI:30616"/>
        <dbReference type="ChEBI" id="CHEBI:57476"/>
        <dbReference type="ChEBI" id="CHEBI:57590"/>
        <dbReference type="ChEBI" id="CHEBI:456216"/>
        <dbReference type="EC" id="2.7.1.39"/>
    </reaction>
</comment>
<dbReference type="InterPro" id="IPR006204">
    <property type="entry name" value="GHMP_kinase_N_dom"/>
</dbReference>
<evidence type="ECO:0000256" key="3">
    <source>
        <dbReference type="ARBA" id="ARBA00022697"/>
    </source>
</evidence>
<evidence type="ECO:0000256" key="2">
    <source>
        <dbReference type="ARBA" id="ARBA00022679"/>
    </source>
</evidence>
<organism evidence="12 13">
    <name type="scientific">Brevibacillus reuszeri</name>
    <dbReference type="NCBI Taxonomy" id="54915"/>
    <lineage>
        <taxon>Bacteria</taxon>
        <taxon>Bacillati</taxon>
        <taxon>Bacillota</taxon>
        <taxon>Bacilli</taxon>
        <taxon>Bacillales</taxon>
        <taxon>Paenibacillaceae</taxon>
        <taxon>Brevibacillus</taxon>
    </lineage>
</organism>
<dbReference type="Gene3D" id="3.30.70.890">
    <property type="entry name" value="GHMP kinase, C-terminal domain"/>
    <property type="match status" value="1"/>
</dbReference>
<dbReference type="Gene3D" id="3.30.230.10">
    <property type="match status" value="1"/>
</dbReference>
<comment type="caution">
    <text evidence="12">The sequence shown here is derived from an EMBL/GenBank/DDBJ whole genome shotgun (WGS) entry which is preliminary data.</text>
</comment>
<keyword evidence="5 7" id="KW-0418">Kinase</keyword>
<dbReference type="InterPro" id="IPR014721">
    <property type="entry name" value="Ribsml_uS5_D2-typ_fold_subgr"/>
</dbReference>
<comment type="pathway">
    <text evidence="7">Amino-acid biosynthesis; L-threonine biosynthesis; L-threonine from L-aspartate: step 4/5.</text>
</comment>
<dbReference type="PATRIC" id="fig|54915.3.peg.7103"/>
<evidence type="ECO:0000313" key="13">
    <source>
        <dbReference type="Proteomes" id="UP000036834"/>
    </source>
</evidence>
<dbReference type="RefSeq" id="WP_049737929.1">
    <property type="nucleotide sequence ID" value="NZ_BJON01000019.1"/>
</dbReference>
<dbReference type="UniPathway" id="UPA00050">
    <property type="reaction ID" value="UER00064"/>
</dbReference>
<keyword evidence="6 7" id="KW-0067">ATP-binding</keyword>
<feature type="binding site" evidence="7">
    <location>
        <begin position="89"/>
        <end position="99"/>
    </location>
    <ligand>
        <name>ATP</name>
        <dbReference type="ChEBI" id="CHEBI:30616"/>
    </ligand>
</feature>
<dbReference type="Pfam" id="PF00288">
    <property type="entry name" value="GHMP_kinases_N"/>
    <property type="match status" value="1"/>
</dbReference>
<evidence type="ECO:0000256" key="4">
    <source>
        <dbReference type="ARBA" id="ARBA00022741"/>
    </source>
</evidence>
<keyword evidence="3 7" id="KW-0791">Threonine biosynthesis</keyword>
<name>A0A0K9YYV7_9BACL</name>
<proteinExistence type="inferred from homology"/>
<evidence type="ECO:0000256" key="6">
    <source>
        <dbReference type="ARBA" id="ARBA00022840"/>
    </source>
</evidence>
<dbReference type="SUPFAM" id="SSF55060">
    <property type="entry name" value="GHMP Kinase, C-terminal domain"/>
    <property type="match status" value="1"/>
</dbReference>
<comment type="similarity">
    <text evidence="7">Belongs to the GHMP kinase family. Homoserine kinase subfamily.</text>
</comment>
<evidence type="ECO:0000259" key="9">
    <source>
        <dbReference type="Pfam" id="PF00288"/>
    </source>
</evidence>
<dbReference type="InterPro" id="IPR013750">
    <property type="entry name" value="GHMP_kinase_C_dom"/>
</dbReference>
<evidence type="ECO:0000256" key="7">
    <source>
        <dbReference type="HAMAP-Rule" id="MF_00384"/>
    </source>
</evidence>
<dbReference type="GO" id="GO:0005737">
    <property type="term" value="C:cytoplasm"/>
    <property type="evidence" value="ECO:0007669"/>
    <property type="project" value="UniProtKB-SubCell"/>
</dbReference>
<dbReference type="PIRSF" id="PIRSF000676">
    <property type="entry name" value="Homoser_kin"/>
    <property type="match status" value="1"/>
</dbReference>
<dbReference type="PANTHER" id="PTHR20861">
    <property type="entry name" value="HOMOSERINE/4-DIPHOSPHOCYTIDYL-2-C-METHYL-D-ERYTHRITOL KINASE"/>
    <property type="match status" value="1"/>
</dbReference>
<dbReference type="NCBIfam" id="NF002288">
    <property type="entry name" value="PRK01212.1-4"/>
    <property type="match status" value="1"/>
</dbReference>
<evidence type="ECO:0000313" key="11">
    <source>
        <dbReference type="EMBL" id="GED71007.1"/>
    </source>
</evidence>
<dbReference type="AlphaFoldDB" id="A0A0K9YYV7"/>
<dbReference type="PANTHER" id="PTHR20861:SF1">
    <property type="entry name" value="HOMOSERINE KINASE"/>
    <property type="match status" value="1"/>
</dbReference>
<dbReference type="Pfam" id="PF08544">
    <property type="entry name" value="GHMP_kinases_C"/>
    <property type="match status" value="1"/>
</dbReference>
<evidence type="ECO:0000256" key="8">
    <source>
        <dbReference type="NCBIfam" id="TIGR00191"/>
    </source>
</evidence>
<dbReference type="SUPFAM" id="SSF54211">
    <property type="entry name" value="Ribosomal protein S5 domain 2-like"/>
    <property type="match status" value="1"/>
</dbReference>
<dbReference type="InterPro" id="IPR036554">
    <property type="entry name" value="GHMP_kinase_C_sf"/>
</dbReference>
<dbReference type="EMBL" id="BJON01000019">
    <property type="protein sequence ID" value="GED71007.1"/>
    <property type="molecule type" value="Genomic_DNA"/>
</dbReference>
<accession>A0A0K9YYV7</accession>
<keyword evidence="7" id="KW-0963">Cytoplasm</keyword>
<sequence length="309" mass="32850">MMSSVVKVTIPASTANLGPGFDALGMAFQLYSIVEMAVSDKTKIVLEGKELQGTPADKSNLLYQVAAGLFQDAGQPVPELSIRAASDAPLTRGLGSSAAAIVGALVAANHLAGEPFTREQLFAKASQMEGHPDNVGASMFGGIVVATMPDQDGASIPYVKLPVPKGLQTLVVIPEFPLSTEKARKVLPQVYSKQDVVYNVGHSSLLVAALAQGRLDLMGQAMADRLHQPYRAELVPGLKDILDNATDHGAVGAALSGAGPTILCFFQTEEEAARLREFVDRVMNGHDISYRIMILQPDEHGVQVEIHQR</sequence>
<dbReference type="EC" id="2.7.1.39" evidence="7 8"/>
<comment type="function">
    <text evidence="7">Catalyzes the ATP-dependent phosphorylation of L-homoserine to L-homoserine phosphate.</text>
</comment>
<evidence type="ECO:0000313" key="12">
    <source>
        <dbReference type="EMBL" id="KNB73918.1"/>
    </source>
</evidence>